<dbReference type="Pfam" id="PF13202">
    <property type="entry name" value="EF-hand_5"/>
    <property type="match status" value="1"/>
</dbReference>
<feature type="domain" description="EF-hand" evidence="3">
    <location>
        <begin position="45"/>
        <end position="80"/>
    </location>
</feature>
<dbReference type="Gene3D" id="1.10.238.10">
    <property type="entry name" value="EF-hand"/>
    <property type="match status" value="1"/>
</dbReference>
<dbReference type="InterPro" id="IPR002048">
    <property type="entry name" value="EF_hand_dom"/>
</dbReference>
<dbReference type="PROSITE" id="PS00018">
    <property type="entry name" value="EF_HAND_1"/>
    <property type="match status" value="1"/>
</dbReference>
<evidence type="ECO:0000313" key="4">
    <source>
        <dbReference type="EMBL" id="CAE4580380.1"/>
    </source>
</evidence>
<sequence length="144" mass="15740">MMARCFNYIALVILAVFLIANPVLSEEATCAAGECPEAIDPSCPPRDHIIVCAAEYLDVNKNGKLDRSELEDALDSLPWYARGVLKILGSVDAIMKKCDYDGDGAISMDYDMEASKETCLATCFKRKAFKSAFFPDCDLVAPKA</sequence>
<dbReference type="InterPro" id="IPR018247">
    <property type="entry name" value="EF_Hand_1_Ca_BS"/>
</dbReference>
<reference evidence="4" key="1">
    <citation type="submission" date="2021-01" db="EMBL/GenBank/DDBJ databases">
        <authorList>
            <person name="Corre E."/>
            <person name="Pelletier E."/>
            <person name="Niang G."/>
            <person name="Scheremetjew M."/>
            <person name="Finn R."/>
            <person name="Kale V."/>
            <person name="Holt S."/>
            <person name="Cochrane G."/>
            <person name="Meng A."/>
            <person name="Brown T."/>
            <person name="Cohen L."/>
        </authorList>
    </citation>
    <scope>NUCLEOTIDE SEQUENCE</scope>
    <source>
        <strain evidence="4">GSO104</strain>
    </source>
</reference>
<name>A0A6S8Y620_9STRA</name>
<proteinExistence type="predicted"/>
<dbReference type="InterPro" id="IPR011992">
    <property type="entry name" value="EF-hand-dom_pair"/>
</dbReference>
<dbReference type="AlphaFoldDB" id="A0A6S8Y620"/>
<protein>
    <recommendedName>
        <fullName evidence="3">EF-hand domain-containing protein</fullName>
    </recommendedName>
</protein>
<keyword evidence="2" id="KW-0732">Signal</keyword>
<dbReference type="CDD" id="cd00051">
    <property type="entry name" value="EFh"/>
    <property type="match status" value="1"/>
</dbReference>
<accession>A0A6S8Y620</accession>
<evidence type="ECO:0000259" key="3">
    <source>
        <dbReference type="PROSITE" id="PS50222"/>
    </source>
</evidence>
<feature type="chain" id="PRO_5030159484" description="EF-hand domain-containing protein" evidence="2">
    <location>
        <begin position="26"/>
        <end position="144"/>
    </location>
</feature>
<dbReference type="EMBL" id="HBNS01001575">
    <property type="protein sequence ID" value="CAE4580380.1"/>
    <property type="molecule type" value="Transcribed_RNA"/>
</dbReference>
<evidence type="ECO:0000256" key="2">
    <source>
        <dbReference type="SAM" id="SignalP"/>
    </source>
</evidence>
<organism evidence="4">
    <name type="scientific">Ditylum brightwellii</name>
    <dbReference type="NCBI Taxonomy" id="49249"/>
    <lineage>
        <taxon>Eukaryota</taxon>
        <taxon>Sar</taxon>
        <taxon>Stramenopiles</taxon>
        <taxon>Ochrophyta</taxon>
        <taxon>Bacillariophyta</taxon>
        <taxon>Mediophyceae</taxon>
        <taxon>Lithodesmiophycidae</taxon>
        <taxon>Lithodesmiales</taxon>
        <taxon>Lithodesmiaceae</taxon>
        <taxon>Ditylum</taxon>
    </lineage>
</organism>
<feature type="signal peptide" evidence="2">
    <location>
        <begin position="1"/>
        <end position="25"/>
    </location>
</feature>
<dbReference type="SUPFAM" id="SSF47473">
    <property type="entry name" value="EF-hand"/>
    <property type="match status" value="1"/>
</dbReference>
<keyword evidence="1" id="KW-0106">Calcium</keyword>
<gene>
    <name evidence="4" type="ORF">DBRI00130_LOCUS1263</name>
</gene>
<evidence type="ECO:0000256" key="1">
    <source>
        <dbReference type="ARBA" id="ARBA00022837"/>
    </source>
</evidence>
<dbReference type="GO" id="GO:0005509">
    <property type="term" value="F:calcium ion binding"/>
    <property type="evidence" value="ECO:0007669"/>
    <property type="project" value="InterPro"/>
</dbReference>
<dbReference type="PROSITE" id="PS50222">
    <property type="entry name" value="EF_HAND_2"/>
    <property type="match status" value="1"/>
</dbReference>